<feature type="domain" description="Nephrocystin 3-like N-terminal" evidence="3">
    <location>
        <begin position="230"/>
        <end position="368"/>
    </location>
</feature>
<dbReference type="Proteomes" id="UP001152024">
    <property type="component" value="Unassembled WGS sequence"/>
</dbReference>
<gene>
    <name evidence="4" type="ORF">NW768_002340</name>
</gene>
<dbReference type="InterPro" id="IPR056125">
    <property type="entry name" value="DUF7708"/>
</dbReference>
<protein>
    <recommendedName>
        <fullName evidence="6">NACHT domain-containing protein</fullName>
    </recommendedName>
</protein>
<dbReference type="EMBL" id="JAOQBH010000003">
    <property type="protein sequence ID" value="KAJ4138505.1"/>
    <property type="molecule type" value="Genomic_DNA"/>
</dbReference>
<keyword evidence="5" id="KW-1185">Reference proteome</keyword>
<dbReference type="InterPro" id="IPR056884">
    <property type="entry name" value="NPHP3-like_N"/>
</dbReference>
<dbReference type="InterPro" id="IPR027417">
    <property type="entry name" value="P-loop_NTPase"/>
</dbReference>
<name>A0ABQ8RN54_FUSEQ</name>
<dbReference type="PANTHER" id="PTHR10039:SF10">
    <property type="entry name" value="NACHT DOMAIN-CONTAINING PROTEIN"/>
    <property type="match status" value="1"/>
</dbReference>
<dbReference type="Gene3D" id="3.40.50.300">
    <property type="entry name" value="P-loop containing nucleotide triphosphate hydrolases"/>
    <property type="match status" value="1"/>
</dbReference>
<reference evidence="4" key="1">
    <citation type="submission" date="2022-09" db="EMBL/GenBank/DDBJ databases">
        <title>Fusarium specimens isolated from Avocado Roots.</title>
        <authorList>
            <person name="Stajich J."/>
            <person name="Roper C."/>
            <person name="Heimlech-Rivalta G."/>
        </authorList>
    </citation>
    <scope>NUCLEOTIDE SEQUENCE</scope>
    <source>
        <strain evidence="4">CF00095</strain>
    </source>
</reference>
<feature type="domain" description="DUF7708" evidence="2">
    <location>
        <begin position="58"/>
        <end position="158"/>
    </location>
</feature>
<accession>A0ABQ8RN54</accession>
<dbReference type="Pfam" id="PF24809">
    <property type="entry name" value="DUF7708"/>
    <property type="match status" value="1"/>
</dbReference>
<proteinExistence type="predicted"/>
<evidence type="ECO:0000313" key="5">
    <source>
        <dbReference type="Proteomes" id="UP001152024"/>
    </source>
</evidence>
<dbReference type="Pfam" id="PF24883">
    <property type="entry name" value="NPHP3_N"/>
    <property type="match status" value="1"/>
</dbReference>
<sequence length="444" mass="50401">MSDVMRLTAEIDLKATSKHGRGRCFGPRMTNALQAIQQFAALGDIVVGGAQNLIACGVWAAARMTLQVITGYVTYLEDLSSLLMAIGRDAPRYQLMGALYPKSKRLQDYLCEYFIIVTKICHHSVTWTKKSALSRLSTTISDPQKKAFKDDLDLWSAAIKEETILLLNQKVTEEARANSIFRSLANSRHDTYAHQRMIEQRTRFLNACSQYDYRTTWKQNRKCGNTKILTACRPYQQWKDDSGKTSILLLGKLGAGKSVLLANIVDDLNLDERTITLYFFSRHDSEESLKAKTIFGALTRQLLEHVIHDTAFSHLFPDTVPQLDLDDIIELLRLAKPRDKAVFIVLDGLDECERDVQQIVLEKVTKIQASGYAFCLSVRTFEQGPKWDTRPFHHRISILEQNPDIPEFVETEVDSRVREGRLVTRDPNLVEEIKKELIAGACGM</sequence>
<comment type="caution">
    <text evidence="4">The sequence shown here is derived from an EMBL/GenBank/DDBJ whole genome shotgun (WGS) entry which is preliminary data.</text>
</comment>
<dbReference type="SUPFAM" id="SSF52540">
    <property type="entry name" value="P-loop containing nucleoside triphosphate hydrolases"/>
    <property type="match status" value="1"/>
</dbReference>
<dbReference type="PANTHER" id="PTHR10039">
    <property type="entry name" value="AMELOGENIN"/>
    <property type="match status" value="1"/>
</dbReference>
<evidence type="ECO:0000313" key="4">
    <source>
        <dbReference type="EMBL" id="KAJ4138505.1"/>
    </source>
</evidence>
<organism evidence="4 5">
    <name type="scientific">Fusarium equiseti</name>
    <name type="common">Fusarium scirpi</name>
    <dbReference type="NCBI Taxonomy" id="61235"/>
    <lineage>
        <taxon>Eukaryota</taxon>
        <taxon>Fungi</taxon>
        <taxon>Dikarya</taxon>
        <taxon>Ascomycota</taxon>
        <taxon>Pezizomycotina</taxon>
        <taxon>Sordariomycetes</taxon>
        <taxon>Hypocreomycetidae</taxon>
        <taxon>Hypocreales</taxon>
        <taxon>Nectriaceae</taxon>
        <taxon>Fusarium</taxon>
        <taxon>Fusarium incarnatum-equiseti species complex</taxon>
    </lineage>
</organism>
<evidence type="ECO:0008006" key="6">
    <source>
        <dbReference type="Google" id="ProtNLM"/>
    </source>
</evidence>
<evidence type="ECO:0000259" key="2">
    <source>
        <dbReference type="Pfam" id="PF24809"/>
    </source>
</evidence>
<evidence type="ECO:0000256" key="1">
    <source>
        <dbReference type="ARBA" id="ARBA00022737"/>
    </source>
</evidence>
<evidence type="ECO:0000259" key="3">
    <source>
        <dbReference type="Pfam" id="PF24883"/>
    </source>
</evidence>
<keyword evidence="1" id="KW-0677">Repeat</keyword>